<organism evidence="1 2">
    <name type="scientific">Candidatus Nitrospira allomarina</name>
    <dbReference type="NCBI Taxonomy" id="3020900"/>
    <lineage>
        <taxon>Bacteria</taxon>
        <taxon>Pseudomonadati</taxon>
        <taxon>Nitrospirota</taxon>
        <taxon>Nitrospiria</taxon>
        <taxon>Nitrospirales</taxon>
        <taxon>Nitrospiraceae</taxon>
        <taxon>Nitrospira</taxon>
    </lineage>
</organism>
<accession>A0AA96GCC9</accession>
<dbReference type="Proteomes" id="UP001302719">
    <property type="component" value="Chromosome"/>
</dbReference>
<dbReference type="RefSeq" id="WP_312644244.1">
    <property type="nucleotide sequence ID" value="NZ_CP116967.1"/>
</dbReference>
<evidence type="ECO:0000313" key="1">
    <source>
        <dbReference type="EMBL" id="WNM58432.1"/>
    </source>
</evidence>
<reference evidence="1 2" key="1">
    <citation type="submission" date="2023-01" db="EMBL/GenBank/DDBJ databases">
        <title>Cultivation and genomic characterization of new, ubiquitous marine nitrite-oxidizing bacteria from the Nitrospirales.</title>
        <authorList>
            <person name="Mueller A.J."/>
            <person name="Daebeler A."/>
            <person name="Herbold C.W."/>
            <person name="Kirkegaard R.H."/>
            <person name="Daims H."/>
        </authorList>
    </citation>
    <scope>NUCLEOTIDE SEQUENCE [LARGE SCALE GENOMIC DNA]</scope>
    <source>
        <strain evidence="1 2">VA</strain>
    </source>
</reference>
<dbReference type="EMBL" id="CP116967">
    <property type="protein sequence ID" value="WNM58432.1"/>
    <property type="molecule type" value="Genomic_DNA"/>
</dbReference>
<keyword evidence="2" id="KW-1185">Reference proteome</keyword>
<gene>
    <name evidence="1" type="ORF">PP769_01330</name>
</gene>
<sequence>MDPISQGTMIFKSLAEEFGSTPITERANIKKFFENLLERTGGWVILDFLDLGCWDKIDSFNLDEKIGLLTLTWHDFRSSQESQETKEMQEGLFSVSLYALNIYIKSVIPIVGKDYAVFLINGYSQTQKQIRQSYQKGAIEIKLINKGLFAKRVERKVSDGIEIIDVHCTPIFLLAIIPKNCDMSSGDSKDFLYLYNITESVNRIQNVISSLEQLDPKDEDLICEKVNTARRILEITLKIECCFRNLKINGNYSEMLLGPLSNAVKKVKEENSKISLNKMAELLNEFSHDSGKPVELNKVKVAATMVLVYIELLEREIRLASRFR</sequence>
<dbReference type="AlphaFoldDB" id="A0AA96GCC9"/>
<proteinExistence type="predicted"/>
<dbReference type="KEGG" id="nall:PP769_01330"/>
<evidence type="ECO:0000313" key="2">
    <source>
        <dbReference type="Proteomes" id="UP001302719"/>
    </source>
</evidence>
<protein>
    <submittedName>
        <fullName evidence="1">Uncharacterized protein</fullName>
    </submittedName>
</protein>
<name>A0AA96GCC9_9BACT</name>